<dbReference type="RefSeq" id="WP_053327450.1">
    <property type="nucleotide sequence ID" value="NZ_CP009928.1"/>
</dbReference>
<dbReference type="EMBL" id="CP009928">
    <property type="protein sequence ID" value="AKK72263.1"/>
    <property type="molecule type" value="Genomic_DNA"/>
</dbReference>
<dbReference type="PATRIC" id="fig|1324352.5.peg.1294"/>
<keyword evidence="1" id="KW-0472">Membrane</keyword>
<organism evidence="2 4">
    <name type="scientific">Chryseobacterium gallinarum</name>
    <dbReference type="NCBI Taxonomy" id="1324352"/>
    <lineage>
        <taxon>Bacteria</taxon>
        <taxon>Pseudomonadati</taxon>
        <taxon>Bacteroidota</taxon>
        <taxon>Flavobacteriia</taxon>
        <taxon>Flavobacteriales</taxon>
        <taxon>Weeksellaceae</taxon>
        <taxon>Chryseobacterium group</taxon>
        <taxon>Chryseobacterium</taxon>
    </lineage>
</organism>
<dbReference type="Proteomes" id="UP000035213">
    <property type="component" value="Chromosome"/>
</dbReference>
<reference evidence="2 4" key="1">
    <citation type="submission" date="2014-11" db="EMBL/GenBank/DDBJ databases">
        <authorList>
            <person name="Park G.-S."/>
            <person name="Hong S.-J."/>
            <person name="Jung B.K."/>
            <person name="Khan A.R."/>
            <person name="Kwak Y."/>
            <person name="Shin J.-H."/>
        </authorList>
    </citation>
    <scope>NUCLEOTIDE SEQUENCE [LARGE SCALE GENOMIC DNA]</scope>
    <source>
        <strain evidence="2 4">DSM 27622</strain>
    </source>
</reference>
<proteinExistence type="predicted"/>
<gene>
    <name evidence="3" type="ORF">FOB44_15810</name>
    <name evidence="2" type="ORF">OK18_06125</name>
</gene>
<dbReference type="EMBL" id="CP050995">
    <property type="protein sequence ID" value="QIY89120.1"/>
    <property type="molecule type" value="Genomic_DNA"/>
</dbReference>
<sequence>MLKKNDEKINGFLLMIELPLLLFAMSYYSFGSTCTRLKTSEKIWDLLFSSGLRTVIEQKKTAFIEVFYISRNFSSPLNKVVFEKYLFFNILPSYDYLFSSNFDRNYNRVLSVKK</sequence>
<evidence type="ECO:0000313" key="2">
    <source>
        <dbReference type="EMBL" id="AKK72263.1"/>
    </source>
</evidence>
<dbReference type="STRING" id="1324352.OK18_06125"/>
<feature type="transmembrane region" description="Helical" evidence="1">
    <location>
        <begin position="12"/>
        <end position="30"/>
    </location>
</feature>
<dbReference type="OrthoDB" id="1274296at2"/>
<evidence type="ECO:0000313" key="3">
    <source>
        <dbReference type="EMBL" id="QIY89120.1"/>
    </source>
</evidence>
<name>A0A0G3M2M7_CHRGL</name>
<evidence type="ECO:0000313" key="5">
    <source>
        <dbReference type="Proteomes" id="UP000501570"/>
    </source>
</evidence>
<evidence type="ECO:0000256" key="1">
    <source>
        <dbReference type="SAM" id="Phobius"/>
    </source>
</evidence>
<accession>A0A0G3M2M7</accession>
<evidence type="ECO:0000313" key="4">
    <source>
        <dbReference type="Proteomes" id="UP000035213"/>
    </source>
</evidence>
<keyword evidence="1" id="KW-1133">Transmembrane helix</keyword>
<reference evidence="3 5" key="2">
    <citation type="submission" date="2019-09" db="EMBL/GenBank/DDBJ databases">
        <title>FDA dAtabase for Regulatory Grade micrObial Sequences (FDA-ARGOS): Supporting development and validation of Infectious Disease Dx tests.</title>
        <authorList>
            <person name="Sciortino C."/>
            <person name="Tallon L."/>
            <person name="Sadzewicz L."/>
            <person name="Vavikolanu K."/>
            <person name="Mehta A."/>
            <person name="Aluvathingal J."/>
            <person name="Nadendla S."/>
            <person name="Nandy P."/>
            <person name="Geyer C."/>
            <person name="Yan Y."/>
            <person name="Sichtig H."/>
        </authorList>
    </citation>
    <scope>NUCLEOTIDE SEQUENCE [LARGE SCALE GENOMIC DNA]</scope>
    <source>
        <strain evidence="3 5">FDAARGOS_636</strain>
    </source>
</reference>
<dbReference type="Proteomes" id="UP000501570">
    <property type="component" value="Chromosome"/>
</dbReference>
<dbReference type="KEGG" id="cgn:OK18_06125"/>
<keyword evidence="5" id="KW-1185">Reference proteome</keyword>
<protein>
    <submittedName>
        <fullName evidence="2">Uncharacterized protein</fullName>
    </submittedName>
</protein>
<dbReference type="AlphaFoldDB" id="A0A0G3M2M7"/>
<keyword evidence="1" id="KW-0812">Transmembrane</keyword>